<dbReference type="InterPro" id="IPR039298">
    <property type="entry name" value="ACOT13"/>
</dbReference>
<gene>
    <name evidence="4" type="ORF">MSAN_00548100</name>
</gene>
<evidence type="ECO:0000313" key="5">
    <source>
        <dbReference type="Proteomes" id="UP000623467"/>
    </source>
</evidence>
<dbReference type="NCBIfam" id="TIGR00369">
    <property type="entry name" value="unchar_dom_1"/>
    <property type="match status" value="1"/>
</dbReference>
<sequence>MNISTLVSLFSPQNNCLLNKGETRLSLPQMPITGNVDSATKELFSDVTQIFGLNRSEKPGFGDSVARGLVVVHASVDNKAEEPLKQEGRVVCELTVTEEMLNGGGNIHGGCSAFLIDMCSTLSIMALTSKMNHVSQSLNIVYHSPATLGEKLRIVNTTMTVGARAMSARTEACNRIVLRESMLTEYVLADLERYQAPFGRVRGAY</sequence>
<keyword evidence="2" id="KW-0378">Hydrolase</keyword>
<dbReference type="InterPro" id="IPR003736">
    <property type="entry name" value="PAAI_dom"/>
</dbReference>
<evidence type="ECO:0000313" key="4">
    <source>
        <dbReference type="EMBL" id="KAF7373385.1"/>
    </source>
</evidence>
<evidence type="ECO:0000256" key="2">
    <source>
        <dbReference type="ARBA" id="ARBA00022801"/>
    </source>
</evidence>
<feature type="domain" description="Thioesterase" evidence="3">
    <location>
        <begin position="104"/>
        <end position="173"/>
    </location>
</feature>
<accession>A0A8H6ZCX6</accession>
<dbReference type="CDD" id="cd03443">
    <property type="entry name" value="PaaI_thioesterase"/>
    <property type="match status" value="1"/>
</dbReference>
<dbReference type="InterPro" id="IPR006683">
    <property type="entry name" value="Thioestr_dom"/>
</dbReference>
<evidence type="ECO:0000256" key="1">
    <source>
        <dbReference type="ARBA" id="ARBA00008324"/>
    </source>
</evidence>
<dbReference type="GO" id="GO:0047617">
    <property type="term" value="F:fatty acyl-CoA hydrolase activity"/>
    <property type="evidence" value="ECO:0007669"/>
    <property type="project" value="InterPro"/>
</dbReference>
<dbReference type="Pfam" id="PF03061">
    <property type="entry name" value="4HBT"/>
    <property type="match status" value="1"/>
</dbReference>
<dbReference type="PANTHER" id="PTHR21660">
    <property type="entry name" value="THIOESTERASE SUPERFAMILY MEMBER-RELATED"/>
    <property type="match status" value="1"/>
</dbReference>
<protein>
    <submittedName>
        <fullName evidence="4">Acyl-coenzyme A thioesterase 13</fullName>
    </submittedName>
</protein>
<proteinExistence type="inferred from homology"/>
<dbReference type="Gene3D" id="3.10.129.10">
    <property type="entry name" value="Hotdog Thioesterase"/>
    <property type="match status" value="1"/>
</dbReference>
<dbReference type="EMBL" id="JACAZH010000003">
    <property type="protein sequence ID" value="KAF7373385.1"/>
    <property type="molecule type" value="Genomic_DNA"/>
</dbReference>
<evidence type="ECO:0000259" key="3">
    <source>
        <dbReference type="Pfam" id="PF03061"/>
    </source>
</evidence>
<keyword evidence="5" id="KW-1185">Reference proteome</keyword>
<organism evidence="4 5">
    <name type="scientific">Mycena sanguinolenta</name>
    <dbReference type="NCBI Taxonomy" id="230812"/>
    <lineage>
        <taxon>Eukaryota</taxon>
        <taxon>Fungi</taxon>
        <taxon>Dikarya</taxon>
        <taxon>Basidiomycota</taxon>
        <taxon>Agaricomycotina</taxon>
        <taxon>Agaricomycetes</taxon>
        <taxon>Agaricomycetidae</taxon>
        <taxon>Agaricales</taxon>
        <taxon>Marasmiineae</taxon>
        <taxon>Mycenaceae</taxon>
        <taxon>Mycena</taxon>
    </lineage>
</organism>
<dbReference type="Proteomes" id="UP000623467">
    <property type="component" value="Unassembled WGS sequence"/>
</dbReference>
<dbReference type="InterPro" id="IPR029069">
    <property type="entry name" value="HotDog_dom_sf"/>
</dbReference>
<reference evidence="4" key="1">
    <citation type="submission" date="2020-05" db="EMBL/GenBank/DDBJ databases">
        <title>Mycena genomes resolve the evolution of fungal bioluminescence.</title>
        <authorList>
            <person name="Tsai I.J."/>
        </authorList>
    </citation>
    <scope>NUCLEOTIDE SEQUENCE</scope>
    <source>
        <strain evidence="4">160909Yilan</strain>
    </source>
</reference>
<dbReference type="AlphaFoldDB" id="A0A8H6ZCX6"/>
<name>A0A8H6ZCX6_9AGAR</name>
<comment type="caution">
    <text evidence="4">The sequence shown here is derived from an EMBL/GenBank/DDBJ whole genome shotgun (WGS) entry which is preliminary data.</text>
</comment>
<dbReference type="OrthoDB" id="2831072at2759"/>
<dbReference type="SUPFAM" id="SSF54637">
    <property type="entry name" value="Thioesterase/thiol ester dehydrase-isomerase"/>
    <property type="match status" value="1"/>
</dbReference>
<dbReference type="PANTHER" id="PTHR21660:SF1">
    <property type="entry name" value="ACYL-COENZYME A THIOESTERASE 13"/>
    <property type="match status" value="1"/>
</dbReference>
<comment type="similarity">
    <text evidence="1">Belongs to the thioesterase PaaI family.</text>
</comment>